<keyword evidence="2" id="KW-1185">Reference proteome</keyword>
<dbReference type="EMBL" id="CM043015">
    <property type="protein sequence ID" value="KAI4469377.1"/>
    <property type="molecule type" value="Genomic_DNA"/>
</dbReference>
<name>A0ACB9TRG4_HOLOL</name>
<comment type="caution">
    <text evidence="1">The sequence shown here is derived from an EMBL/GenBank/DDBJ whole genome shotgun (WGS) entry which is preliminary data.</text>
</comment>
<accession>A0ACB9TRG4</accession>
<organism evidence="1 2">
    <name type="scientific">Holotrichia oblita</name>
    <name type="common">Chafer beetle</name>
    <dbReference type="NCBI Taxonomy" id="644536"/>
    <lineage>
        <taxon>Eukaryota</taxon>
        <taxon>Metazoa</taxon>
        <taxon>Ecdysozoa</taxon>
        <taxon>Arthropoda</taxon>
        <taxon>Hexapoda</taxon>
        <taxon>Insecta</taxon>
        <taxon>Pterygota</taxon>
        <taxon>Neoptera</taxon>
        <taxon>Endopterygota</taxon>
        <taxon>Coleoptera</taxon>
        <taxon>Polyphaga</taxon>
        <taxon>Scarabaeiformia</taxon>
        <taxon>Scarabaeidae</taxon>
        <taxon>Melolonthinae</taxon>
        <taxon>Holotrichia</taxon>
    </lineage>
</organism>
<sequence>MVKPREKKTNRGEIPQELYEQAANAVINEKAKVRTTARQYGICHVSLRRFIIAKKNQENPQVGYRPHNKVFTSAQEQQLCNYCRSCSKLYFGLAPKDLPITPKNINSGFRCSRIWPLNRNIFTEDEFAPSNVTDNPIGINLPGEAVNHPQPSTSATPSTPPGPLNTETLLPAAPTKTYYTPEQVRPFPKADFSKQKNTKPRQKGKTAIITDTPERTLIEKRIREK</sequence>
<reference evidence="1" key="1">
    <citation type="submission" date="2022-04" db="EMBL/GenBank/DDBJ databases">
        <title>Chromosome-scale genome assembly of Holotrichia oblita Faldermann.</title>
        <authorList>
            <person name="Rongchong L."/>
        </authorList>
    </citation>
    <scope>NUCLEOTIDE SEQUENCE</scope>
    <source>
        <strain evidence="1">81SQS9</strain>
    </source>
</reference>
<proteinExistence type="predicted"/>
<evidence type="ECO:0000313" key="2">
    <source>
        <dbReference type="Proteomes" id="UP001056778"/>
    </source>
</evidence>
<dbReference type="Proteomes" id="UP001056778">
    <property type="component" value="Chromosome 1"/>
</dbReference>
<protein>
    <submittedName>
        <fullName evidence="1">Uncharacterized protein</fullName>
    </submittedName>
</protein>
<gene>
    <name evidence="1" type="ORF">MML48_1g00097</name>
</gene>
<evidence type="ECO:0000313" key="1">
    <source>
        <dbReference type="EMBL" id="KAI4469377.1"/>
    </source>
</evidence>